<reference evidence="2" key="1">
    <citation type="journal article" date="2019" name="Int. J. Syst. Evol. Microbiol.">
        <title>The Global Catalogue of Microorganisms (GCM) 10K type strain sequencing project: providing services to taxonomists for standard genome sequencing and annotation.</title>
        <authorList>
            <consortium name="The Broad Institute Genomics Platform"/>
            <consortium name="The Broad Institute Genome Sequencing Center for Infectious Disease"/>
            <person name="Wu L."/>
            <person name="Ma J."/>
        </authorList>
    </citation>
    <scope>NUCLEOTIDE SEQUENCE [LARGE SCALE GENOMIC DNA]</scope>
    <source>
        <strain evidence="2">CGMCC 1.12806</strain>
    </source>
</reference>
<sequence length="102" mass="11780">MQTTFYAANDEQGRRDIIYAAHTEALKFNDSFSVLYNRTDCMDADIWLQADEYDRHAAFEMAHAEALEINDCVNFNRQQAELAAEQQRAVLERLEARVSTES</sequence>
<gene>
    <name evidence="1" type="ORF">GCM10011328_05730</name>
</gene>
<comment type="caution">
    <text evidence="1">The sequence shown here is derived from an EMBL/GenBank/DDBJ whole genome shotgun (WGS) entry which is preliminary data.</text>
</comment>
<keyword evidence="2" id="KW-1185">Reference proteome</keyword>
<protein>
    <submittedName>
        <fullName evidence="1">Uncharacterized protein</fullName>
    </submittedName>
</protein>
<organism evidence="1 2">
    <name type="scientific">Hafnia psychrotolerans</name>
    <dbReference type="NCBI Taxonomy" id="1477018"/>
    <lineage>
        <taxon>Bacteria</taxon>
        <taxon>Pseudomonadati</taxon>
        <taxon>Pseudomonadota</taxon>
        <taxon>Gammaproteobacteria</taxon>
        <taxon>Enterobacterales</taxon>
        <taxon>Hafniaceae</taxon>
        <taxon>Hafnia</taxon>
    </lineage>
</organism>
<dbReference type="EMBL" id="BMFZ01000001">
    <property type="protein sequence ID" value="GGA33747.1"/>
    <property type="molecule type" value="Genomic_DNA"/>
</dbReference>
<proteinExistence type="predicted"/>
<evidence type="ECO:0000313" key="2">
    <source>
        <dbReference type="Proteomes" id="UP000627464"/>
    </source>
</evidence>
<dbReference type="Proteomes" id="UP000627464">
    <property type="component" value="Unassembled WGS sequence"/>
</dbReference>
<evidence type="ECO:0000313" key="1">
    <source>
        <dbReference type="EMBL" id="GGA33747.1"/>
    </source>
</evidence>
<accession>A0ABQ1G0M5</accession>
<name>A0ABQ1G0M5_9GAMM</name>